<name>A0A399T3S1_9BACT</name>
<dbReference type="OrthoDB" id="9805821at2"/>
<dbReference type="AlphaFoldDB" id="A0A399T3S1"/>
<comment type="caution">
    <text evidence="3">The sequence shown here is derived from an EMBL/GenBank/DDBJ whole genome shotgun (WGS) entry which is preliminary data.</text>
</comment>
<dbReference type="EMBL" id="QWGR01000001">
    <property type="protein sequence ID" value="RIJ50518.1"/>
    <property type="molecule type" value="Genomic_DNA"/>
</dbReference>
<feature type="signal peptide" evidence="1">
    <location>
        <begin position="1"/>
        <end position="23"/>
    </location>
</feature>
<keyword evidence="4" id="KW-1185">Reference proteome</keyword>
<evidence type="ECO:0000313" key="4">
    <source>
        <dbReference type="Proteomes" id="UP000265926"/>
    </source>
</evidence>
<dbReference type="PANTHER" id="PTHR30383">
    <property type="entry name" value="THIOESTERASE 1/PROTEASE 1/LYSOPHOSPHOLIPASE L1"/>
    <property type="match status" value="1"/>
</dbReference>
<feature type="domain" description="SGNH hydrolase-type esterase" evidence="2">
    <location>
        <begin position="51"/>
        <end position="211"/>
    </location>
</feature>
<protein>
    <submittedName>
        <fullName evidence="3">Sialate O-acetylesterase</fullName>
    </submittedName>
</protein>
<dbReference type="RefSeq" id="WP_119435988.1">
    <property type="nucleotide sequence ID" value="NZ_QWGR01000001.1"/>
</dbReference>
<dbReference type="Pfam" id="PF13472">
    <property type="entry name" value="Lipase_GDSL_2"/>
    <property type="match status" value="1"/>
</dbReference>
<sequence length="225" mass="25520">MKKRFIRLLIIIIAFSGVKASLAQEQKYSVYWERRASLFENLPTSKKDIIFLGNSITDGAEWAELFDNPRVKNRGISGDITQGVLDRLDPIVDGKPAKLFLLIGINDVSRGISADSIVGSIRLIIERFQQESPKTRIYLQSVLPVNDAFDNYKKHVSRWEMVPGINEKLKALALDKNITYIDLFSHFTDESGAKLNPGYTNDGLHLMGEGYLKWKELVEPHVNNK</sequence>
<gene>
    <name evidence="3" type="ORF">D1614_00855</name>
</gene>
<evidence type="ECO:0000259" key="2">
    <source>
        <dbReference type="Pfam" id="PF13472"/>
    </source>
</evidence>
<evidence type="ECO:0000313" key="3">
    <source>
        <dbReference type="EMBL" id="RIJ50518.1"/>
    </source>
</evidence>
<organism evidence="3 4">
    <name type="scientific">Maribellus luteus</name>
    <dbReference type="NCBI Taxonomy" id="2305463"/>
    <lineage>
        <taxon>Bacteria</taxon>
        <taxon>Pseudomonadati</taxon>
        <taxon>Bacteroidota</taxon>
        <taxon>Bacteroidia</taxon>
        <taxon>Marinilabiliales</taxon>
        <taxon>Prolixibacteraceae</taxon>
        <taxon>Maribellus</taxon>
    </lineage>
</organism>
<proteinExistence type="predicted"/>
<evidence type="ECO:0000256" key="1">
    <source>
        <dbReference type="SAM" id="SignalP"/>
    </source>
</evidence>
<dbReference type="PANTHER" id="PTHR30383:SF5">
    <property type="entry name" value="SGNH HYDROLASE-TYPE ESTERASE DOMAIN-CONTAINING PROTEIN"/>
    <property type="match status" value="1"/>
</dbReference>
<dbReference type="InterPro" id="IPR051532">
    <property type="entry name" value="Ester_Hydrolysis_Enzymes"/>
</dbReference>
<dbReference type="SUPFAM" id="SSF52266">
    <property type="entry name" value="SGNH hydrolase"/>
    <property type="match status" value="1"/>
</dbReference>
<reference evidence="3 4" key="1">
    <citation type="submission" date="2018-08" db="EMBL/GenBank/DDBJ databases">
        <title>Pallidiluteibacterium maritimus gen. nov., sp. nov., isolated from coastal sediment.</title>
        <authorList>
            <person name="Zhou L.Y."/>
        </authorList>
    </citation>
    <scope>NUCLEOTIDE SEQUENCE [LARGE SCALE GENOMIC DNA]</scope>
    <source>
        <strain evidence="3 4">XSD2</strain>
    </source>
</reference>
<dbReference type="InterPro" id="IPR013830">
    <property type="entry name" value="SGNH_hydro"/>
</dbReference>
<dbReference type="InterPro" id="IPR036514">
    <property type="entry name" value="SGNH_hydro_sf"/>
</dbReference>
<dbReference type="Gene3D" id="3.40.50.1110">
    <property type="entry name" value="SGNH hydrolase"/>
    <property type="match status" value="1"/>
</dbReference>
<dbReference type="Proteomes" id="UP000265926">
    <property type="component" value="Unassembled WGS sequence"/>
</dbReference>
<dbReference type="GO" id="GO:0004622">
    <property type="term" value="F:phosphatidylcholine lysophospholipase activity"/>
    <property type="evidence" value="ECO:0007669"/>
    <property type="project" value="TreeGrafter"/>
</dbReference>
<keyword evidence="1" id="KW-0732">Signal</keyword>
<feature type="chain" id="PRO_5017461515" evidence="1">
    <location>
        <begin position="24"/>
        <end position="225"/>
    </location>
</feature>
<accession>A0A399T3S1</accession>